<dbReference type="Proteomes" id="UP000011087">
    <property type="component" value="Unassembled WGS sequence"/>
</dbReference>
<evidence type="ECO:0000256" key="1">
    <source>
        <dbReference type="SAM" id="SignalP"/>
    </source>
</evidence>
<dbReference type="HOGENOM" id="CLU_1071351_0_0_1"/>
<reference evidence="3" key="3">
    <citation type="submission" date="2016-03" db="UniProtKB">
        <authorList>
            <consortium name="EnsemblProtists"/>
        </authorList>
    </citation>
    <scope>IDENTIFICATION</scope>
</reference>
<dbReference type="EnsemblProtists" id="EKX45466">
    <property type="protein sequence ID" value="EKX45466"/>
    <property type="gene ID" value="GUITHDRAFT_139028"/>
</dbReference>
<reference evidence="2 4" key="1">
    <citation type="journal article" date="2012" name="Nature">
        <title>Algal genomes reveal evolutionary mosaicism and the fate of nucleomorphs.</title>
        <authorList>
            <consortium name="DOE Joint Genome Institute"/>
            <person name="Curtis B.A."/>
            <person name="Tanifuji G."/>
            <person name="Burki F."/>
            <person name="Gruber A."/>
            <person name="Irimia M."/>
            <person name="Maruyama S."/>
            <person name="Arias M.C."/>
            <person name="Ball S.G."/>
            <person name="Gile G.H."/>
            <person name="Hirakawa Y."/>
            <person name="Hopkins J.F."/>
            <person name="Kuo A."/>
            <person name="Rensing S.A."/>
            <person name="Schmutz J."/>
            <person name="Symeonidi A."/>
            <person name="Elias M."/>
            <person name="Eveleigh R.J."/>
            <person name="Herman E.K."/>
            <person name="Klute M.J."/>
            <person name="Nakayama T."/>
            <person name="Obornik M."/>
            <person name="Reyes-Prieto A."/>
            <person name="Armbrust E.V."/>
            <person name="Aves S.J."/>
            <person name="Beiko R.G."/>
            <person name="Coutinho P."/>
            <person name="Dacks J.B."/>
            <person name="Durnford D.G."/>
            <person name="Fast N.M."/>
            <person name="Green B.R."/>
            <person name="Grisdale C.J."/>
            <person name="Hempel F."/>
            <person name="Henrissat B."/>
            <person name="Hoppner M.P."/>
            <person name="Ishida K."/>
            <person name="Kim E."/>
            <person name="Koreny L."/>
            <person name="Kroth P.G."/>
            <person name="Liu Y."/>
            <person name="Malik S.B."/>
            <person name="Maier U.G."/>
            <person name="McRose D."/>
            <person name="Mock T."/>
            <person name="Neilson J.A."/>
            <person name="Onodera N.T."/>
            <person name="Poole A.M."/>
            <person name="Pritham E.J."/>
            <person name="Richards T.A."/>
            <person name="Rocap G."/>
            <person name="Roy S.W."/>
            <person name="Sarai C."/>
            <person name="Schaack S."/>
            <person name="Shirato S."/>
            <person name="Slamovits C.H."/>
            <person name="Spencer D.F."/>
            <person name="Suzuki S."/>
            <person name="Worden A.Z."/>
            <person name="Zauner S."/>
            <person name="Barry K."/>
            <person name="Bell C."/>
            <person name="Bharti A.K."/>
            <person name="Crow J.A."/>
            <person name="Grimwood J."/>
            <person name="Kramer R."/>
            <person name="Lindquist E."/>
            <person name="Lucas S."/>
            <person name="Salamov A."/>
            <person name="McFadden G.I."/>
            <person name="Lane C.E."/>
            <person name="Keeling P.J."/>
            <person name="Gray M.W."/>
            <person name="Grigoriev I.V."/>
            <person name="Archibald J.M."/>
        </authorList>
    </citation>
    <scope>NUCLEOTIDE SEQUENCE</scope>
    <source>
        <strain evidence="2 4">CCMP2712</strain>
    </source>
</reference>
<gene>
    <name evidence="2" type="ORF">GUITHDRAFT_139028</name>
</gene>
<evidence type="ECO:0000313" key="2">
    <source>
        <dbReference type="EMBL" id="EKX45466.1"/>
    </source>
</evidence>
<dbReference type="GeneID" id="17302181"/>
<sequence length="260" mass="28059">MMRSPLLLLLLLLLLDPAHASSHEEPVHHPSSKGLHGSFHIAPDFKKLADTIAQNMMAAKRALQLHKLQDAGKLQTGSSVRQSTSCPDSTQVIANCSLEYSSMYSPSADMASICQSSSTCVSQLQTLSSKYKSTAGCSTDYQAQSVQAWLLQIKYGCVKDGSKYCATTWASATDLSYKDLCSSACFSQYRTIYQEVYGASEAEYLNMVCQKDSKGNYCMDTMTSSETAMSGSMICSECGALVRPVGSGGREACGLTTCDR</sequence>
<feature type="signal peptide" evidence="1">
    <location>
        <begin position="1"/>
        <end position="20"/>
    </location>
</feature>
<organism evidence="2">
    <name type="scientific">Guillardia theta (strain CCMP2712)</name>
    <name type="common">Cryptophyte</name>
    <dbReference type="NCBI Taxonomy" id="905079"/>
    <lineage>
        <taxon>Eukaryota</taxon>
        <taxon>Cryptophyceae</taxon>
        <taxon>Pyrenomonadales</taxon>
        <taxon>Geminigeraceae</taxon>
        <taxon>Guillardia</taxon>
    </lineage>
</organism>
<keyword evidence="1" id="KW-0732">Signal</keyword>
<reference evidence="4" key="2">
    <citation type="submission" date="2012-11" db="EMBL/GenBank/DDBJ databases">
        <authorList>
            <person name="Kuo A."/>
            <person name="Curtis B.A."/>
            <person name="Tanifuji G."/>
            <person name="Burki F."/>
            <person name="Gruber A."/>
            <person name="Irimia M."/>
            <person name="Maruyama S."/>
            <person name="Arias M.C."/>
            <person name="Ball S.G."/>
            <person name="Gile G.H."/>
            <person name="Hirakawa Y."/>
            <person name="Hopkins J.F."/>
            <person name="Rensing S.A."/>
            <person name="Schmutz J."/>
            <person name="Symeonidi A."/>
            <person name="Elias M."/>
            <person name="Eveleigh R.J."/>
            <person name="Herman E.K."/>
            <person name="Klute M.J."/>
            <person name="Nakayama T."/>
            <person name="Obornik M."/>
            <person name="Reyes-Prieto A."/>
            <person name="Armbrust E.V."/>
            <person name="Aves S.J."/>
            <person name="Beiko R.G."/>
            <person name="Coutinho P."/>
            <person name="Dacks J.B."/>
            <person name="Durnford D.G."/>
            <person name="Fast N.M."/>
            <person name="Green B.R."/>
            <person name="Grisdale C."/>
            <person name="Hempe F."/>
            <person name="Henrissat B."/>
            <person name="Hoppner M.P."/>
            <person name="Ishida K.-I."/>
            <person name="Kim E."/>
            <person name="Koreny L."/>
            <person name="Kroth P.G."/>
            <person name="Liu Y."/>
            <person name="Malik S.-B."/>
            <person name="Maier U.G."/>
            <person name="McRose D."/>
            <person name="Mock T."/>
            <person name="Neilson J.A."/>
            <person name="Onodera N.T."/>
            <person name="Poole A.M."/>
            <person name="Pritham E.J."/>
            <person name="Richards T.A."/>
            <person name="Rocap G."/>
            <person name="Roy S.W."/>
            <person name="Sarai C."/>
            <person name="Schaack S."/>
            <person name="Shirato S."/>
            <person name="Slamovits C.H."/>
            <person name="Spencer D.F."/>
            <person name="Suzuki S."/>
            <person name="Worden A.Z."/>
            <person name="Zauner S."/>
            <person name="Barry K."/>
            <person name="Bell C."/>
            <person name="Bharti A.K."/>
            <person name="Crow J.A."/>
            <person name="Grimwood J."/>
            <person name="Kramer R."/>
            <person name="Lindquist E."/>
            <person name="Lucas S."/>
            <person name="Salamov A."/>
            <person name="McFadden G.I."/>
            <person name="Lane C.E."/>
            <person name="Keeling P.J."/>
            <person name="Gray M.W."/>
            <person name="Grigoriev I.V."/>
            <person name="Archibald J.M."/>
        </authorList>
    </citation>
    <scope>NUCLEOTIDE SEQUENCE</scope>
    <source>
        <strain evidence="4">CCMP2712</strain>
    </source>
</reference>
<dbReference type="RefSeq" id="XP_005832446.1">
    <property type="nucleotide sequence ID" value="XM_005832389.1"/>
</dbReference>
<proteinExistence type="predicted"/>
<evidence type="ECO:0000313" key="4">
    <source>
        <dbReference type="Proteomes" id="UP000011087"/>
    </source>
</evidence>
<dbReference type="AlphaFoldDB" id="L1JAB6"/>
<accession>L1JAB6</accession>
<feature type="chain" id="PRO_5008771100" evidence="1">
    <location>
        <begin position="21"/>
        <end position="260"/>
    </location>
</feature>
<dbReference type="EMBL" id="JH992999">
    <property type="protein sequence ID" value="EKX45466.1"/>
    <property type="molecule type" value="Genomic_DNA"/>
</dbReference>
<dbReference type="KEGG" id="gtt:GUITHDRAFT_139028"/>
<protein>
    <submittedName>
        <fullName evidence="2 3">Uncharacterized protein</fullName>
    </submittedName>
</protein>
<dbReference type="PaxDb" id="55529-EKX45466"/>
<name>L1JAB6_GUITC</name>
<keyword evidence="4" id="KW-1185">Reference proteome</keyword>
<evidence type="ECO:0000313" key="3">
    <source>
        <dbReference type="EnsemblProtists" id="EKX45466"/>
    </source>
</evidence>